<evidence type="ECO:0000313" key="9">
    <source>
        <dbReference type="Proteomes" id="UP001168167"/>
    </source>
</evidence>
<dbReference type="Gene3D" id="3.30.1360.120">
    <property type="entry name" value="Probable tRNA modification gtpase trme, domain 1"/>
    <property type="match status" value="1"/>
</dbReference>
<name>A0ABT7QJS9_9GAMM</name>
<comment type="similarity">
    <text evidence="1">Belongs to the GcvT family.</text>
</comment>
<keyword evidence="2" id="KW-0032">Aminotransferase</keyword>
<gene>
    <name evidence="8" type="ORF">NQX30_01005</name>
</gene>
<dbReference type="SUPFAM" id="SSF51905">
    <property type="entry name" value="FAD/NAD(P)-binding domain"/>
    <property type="match status" value="1"/>
</dbReference>
<organism evidence="8 9">
    <name type="scientific">Candidatus Doriopsillibacter californiensis</name>
    <dbReference type="NCBI Taxonomy" id="2970740"/>
    <lineage>
        <taxon>Bacteria</taxon>
        <taxon>Pseudomonadati</taxon>
        <taxon>Pseudomonadota</taxon>
        <taxon>Gammaproteobacteria</taxon>
        <taxon>Candidatus Tethybacterales</taxon>
        <taxon>Candidatus Persebacteraceae</taxon>
        <taxon>Candidatus Doriopsillibacter</taxon>
    </lineage>
</organism>
<evidence type="ECO:0000259" key="5">
    <source>
        <dbReference type="Pfam" id="PF01571"/>
    </source>
</evidence>
<dbReference type="PANTHER" id="PTHR43757:SF2">
    <property type="entry name" value="AMINOMETHYLTRANSFERASE, MITOCHONDRIAL"/>
    <property type="match status" value="1"/>
</dbReference>
<keyword evidence="2" id="KW-0808">Transferase</keyword>
<dbReference type="Pfam" id="PF01571">
    <property type="entry name" value="GCV_T"/>
    <property type="match status" value="1"/>
</dbReference>
<evidence type="ECO:0000256" key="1">
    <source>
        <dbReference type="ARBA" id="ARBA00008609"/>
    </source>
</evidence>
<dbReference type="Pfam" id="PF16350">
    <property type="entry name" value="FAO_M"/>
    <property type="match status" value="1"/>
</dbReference>
<dbReference type="InterPro" id="IPR006076">
    <property type="entry name" value="FAD-dep_OxRdtase"/>
</dbReference>
<dbReference type="InterPro" id="IPR013977">
    <property type="entry name" value="GcvT_C"/>
</dbReference>
<evidence type="ECO:0000259" key="7">
    <source>
        <dbReference type="Pfam" id="PF16350"/>
    </source>
</evidence>
<comment type="caution">
    <text evidence="8">The sequence shown here is derived from an EMBL/GenBank/DDBJ whole genome shotgun (WGS) entry which is preliminary data.</text>
</comment>
<protein>
    <submittedName>
        <fullName evidence="8">FAD-dependent oxidoreductase</fullName>
    </submittedName>
</protein>
<feature type="domain" description="GCVT N-terminal" evidence="5">
    <location>
        <begin position="426"/>
        <end position="701"/>
    </location>
</feature>
<dbReference type="InterPro" id="IPR032503">
    <property type="entry name" value="FAO_M"/>
</dbReference>
<feature type="domain" description="Aminomethyltransferase C-terminal" evidence="6">
    <location>
        <begin position="721"/>
        <end position="800"/>
    </location>
</feature>
<dbReference type="SUPFAM" id="SSF103025">
    <property type="entry name" value="Folate-binding domain"/>
    <property type="match status" value="1"/>
</dbReference>
<dbReference type="Pfam" id="PF08669">
    <property type="entry name" value="GCV_T_C"/>
    <property type="match status" value="1"/>
</dbReference>
<reference evidence="8" key="2">
    <citation type="journal article" date="2023" name="Microbiome">
        <title>Synthase-selected sorting approach identifies a beta-lactone synthase in a nudibranch symbiotic bacterium.</title>
        <authorList>
            <person name="Dzunkova M."/>
            <person name="La Clair J.J."/>
            <person name="Tyml T."/>
            <person name="Doud D."/>
            <person name="Schulz F."/>
            <person name="Piquer-Esteban S."/>
            <person name="Porcel Sanchis D."/>
            <person name="Osborn A."/>
            <person name="Robinson D."/>
            <person name="Louie K.B."/>
            <person name="Bowen B.P."/>
            <person name="Bowers R.M."/>
            <person name="Lee J."/>
            <person name="Arnau V."/>
            <person name="Diaz-Villanueva W."/>
            <person name="Stepanauskas R."/>
            <person name="Gosliner T."/>
            <person name="Date S.V."/>
            <person name="Northen T.R."/>
            <person name="Cheng J.F."/>
            <person name="Burkart M.D."/>
            <person name="Woyke T."/>
        </authorList>
    </citation>
    <scope>NUCLEOTIDE SEQUENCE</scope>
    <source>
        <strain evidence="8">Df01</strain>
    </source>
</reference>
<evidence type="ECO:0000313" key="8">
    <source>
        <dbReference type="EMBL" id="MDM5146967.1"/>
    </source>
</evidence>
<dbReference type="InterPro" id="IPR036188">
    <property type="entry name" value="FAD/NAD-bd_sf"/>
</dbReference>
<dbReference type="Pfam" id="PF01266">
    <property type="entry name" value="DAO"/>
    <property type="match status" value="1"/>
</dbReference>
<dbReference type="InterPro" id="IPR028896">
    <property type="entry name" value="GcvT/YgfZ/DmdA"/>
</dbReference>
<dbReference type="PANTHER" id="PTHR43757">
    <property type="entry name" value="AMINOMETHYLTRANSFERASE"/>
    <property type="match status" value="1"/>
</dbReference>
<evidence type="ECO:0000256" key="2">
    <source>
        <dbReference type="ARBA" id="ARBA00022576"/>
    </source>
</evidence>
<dbReference type="SUPFAM" id="SSF101790">
    <property type="entry name" value="Aminomethyltransferase beta-barrel domain"/>
    <property type="match status" value="1"/>
</dbReference>
<keyword evidence="9" id="KW-1185">Reference proteome</keyword>
<sequence length="808" mass="88905">MADLPQHARVVIIGGGVVGCSILYHLAKKGWRDIILLERRELSCGSSWHAAGQFHIINSNANLSALQLHTLKFYPQLEEESGQSIGLHRTGGIYLASTEERLNYLIQEQAKNREHNPDMRFISLEEAHEKHPLIDKSHFLGALYDPLDGHVDPASVVQAYAKAAQQAGATVLQHTRVTALQARNDSGWNVTTETGTVQAEIVVNAGGLWAREVGRMAGIELPLQAMEHHYLITEPLAEIEALRRELPAMVDFDGNAYGRQEGMGMLLGTYEEGGKPWAVDGTSWDFGHELLPDNLPRIATRLETAFAHFPALETAGIKKVVNGPFTFAPDGNALVGPVPGLRNYWSACAVMAGYCQGAGLGKVFADWMTEGEPGMDVFAMDVARYGDFATRHYTVNKVIENFGRRFMVAYPNEELPVMRPWHTTALYERFKATGAVFGASFGLEHVLWFAPTTKSAVETPTFRRSNAFAHVADEVCHVREHSGLIEIANFSKYEITGTGAAAYLDSLFAGHLPPPGRLRLSPLLTPRGRLLGDLSIARLDEETFYVFGSGAAQMAHMRVFLSHLPDTGVTVCNRSSQWHGIAIAGPQAREVLARLTREDVTNAAFPFMSVRRMEAGGVPSIVARVSFTGELGYEIYCAAEYQLALYEALMTAGTNAKIRPFGSRALMSMRLEKNYGAWAMDFREDFTPTEAGLDVFVAHDKTADFVGKAAVQSERIHGSTRRRVNLVIDADDADANGDEPIYKDDKYAGFVTSGGYGHFVKKSFAVGYLDTALAQEQSEFTVEILGSRRTAVIQHQPAHDPDNIRMRS</sequence>
<feature type="domain" description="FAD dependent oxidoreductase central" evidence="7">
    <location>
        <begin position="370"/>
        <end position="422"/>
    </location>
</feature>
<evidence type="ECO:0000259" key="6">
    <source>
        <dbReference type="Pfam" id="PF08669"/>
    </source>
</evidence>
<dbReference type="Gene3D" id="2.40.30.110">
    <property type="entry name" value="Aminomethyltransferase beta-barrel domains"/>
    <property type="match status" value="1"/>
</dbReference>
<dbReference type="Proteomes" id="UP001168167">
    <property type="component" value="Unassembled WGS sequence"/>
</dbReference>
<keyword evidence="3" id="KW-0560">Oxidoreductase</keyword>
<dbReference type="InterPro" id="IPR006222">
    <property type="entry name" value="GCVT_N"/>
</dbReference>
<feature type="domain" description="FAD dependent oxidoreductase" evidence="4">
    <location>
        <begin position="9"/>
        <end position="367"/>
    </location>
</feature>
<dbReference type="Gene3D" id="3.30.9.10">
    <property type="entry name" value="D-Amino Acid Oxidase, subunit A, domain 2"/>
    <property type="match status" value="1"/>
</dbReference>
<dbReference type="Gene3D" id="3.30.70.1400">
    <property type="entry name" value="Aminomethyltransferase beta-barrel domains"/>
    <property type="match status" value="1"/>
</dbReference>
<dbReference type="InterPro" id="IPR029043">
    <property type="entry name" value="GcvT/YgfZ_C"/>
</dbReference>
<proteinExistence type="inferred from homology"/>
<evidence type="ECO:0000259" key="4">
    <source>
        <dbReference type="Pfam" id="PF01266"/>
    </source>
</evidence>
<evidence type="ECO:0000256" key="3">
    <source>
        <dbReference type="ARBA" id="ARBA00023002"/>
    </source>
</evidence>
<dbReference type="SUPFAM" id="SSF54373">
    <property type="entry name" value="FAD-linked reductases, C-terminal domain"/>
    <property type="match status" value="1"/>
</dbReference>
<accession>A0ABT7QJS9</accession>
<dbReference type="Gene3D" id="3.50.50.60">
    <property type="entry name" value="FAD/NAD(P)-binding domain"/>
    <property type="match status" value="1"/>
</dbReference>
<dbReference type="InterPro" id="IPR027266">
    <property type="entry name" value="TrmE/GcvT-like"/>
</dbReference>
<reference evidence="8" key="1">
    <citation type="submission" date="2022-08" db="EMBL/GenBank/DDBJ databases">
        <authorList>
            <person name="Dzunkova M."/>
            <person name="La Clair J."/>
            <person name="Tyml T."/>
            <person name="Doud D."/>
            <person name="Schulz F."/>
            <person name="Piquer S."/>
            <person name="Porcel Sanchis D."/>
            <person name="Osborn A."/>
            <person name="Robinson D."/>
            <person name="Louie K.B."/>
            <person name="Bowen B.P."/>
            <person name="Bowers R."/>
            <person name="Lee J."/>
            <person name="Arnau Llombart V."/>
            <person name="Diaz Villanueva W."/>
            <person name="Gosliner T."/>
            <person name="Northen T."/>
            <person name="Cheng J.-F."/>
            <person name="Burkart M.D."/>
            <person name="Woyke T."/>
        </authorList>
    </citation>
    <scope>NUCLEOTIDE SEQUENCE</scope>
    <source>
        <strain evidence="8">Df01</strain>
    </source>
</reference>
<dbReference type="EMBL" id="JANQAO010000001">
    <property type="protein sequence ID" value="MDM5146967.1"/>
    <property type="molecule type" value="Genomic_DNA"/>
</dbReference>